<dbReference type="EMBL" id="JABEZW010000008">
    <property type="protein sequence ID" value="MBA0773455.1"/>
    <property type="molecule type" value="Genomic_DNA"/>
</dbReference>
<accession>A0A7J9ELS6</accession>
<comment type="caution">
    <text evidence="1">The sequence shown here is derived from an EMBL/GenBank/DDBJ whole genome shotgun (WGS) entry which is preliminary data.</text>
</comment>
<keyword evidence="2" id="KW-1185">Reference proteome</keyword>
<proteinExistence type="predicted"/>
<organism evidence="1 2">
    <name type="scientific">Gossypium trilobum</name>
    <dbReference type="NCBI Taxonomy" id="34281"/>
    <lineage>
        <taxon>Eukaryota</taxon>
        <taxon>Viridiplantae</taxon>
        <taxon>Streptophyta</taxon>
        <taxon>Embryophyta</taxon>
        <taxon>Tracheophyta</taxon>
        <taxon>Spermatophyta</taxon>
        <taxon>Magnoliopsida</taxon>
        <taxon>eudicotyledons</taxon>
        <taxon>Gunneridae</taxon>
        <taxon>Pentapetalae</taxon>
        <taxon>rosids</taxon>
        <taxon>malvids</taxon>
        <taxon>Malvales</taxon>
        <taxon>Malvaceae</taxon>
        <taxon>Malvoideae</taxon>
        <taxon>Gossypium</taxon>
    </lineage>
</organism>
<feature type="non-terminal residue" evidence="1">
    <location>
        <position position="1"/>
    </location>
</feature>
<dbReference type="AlphaFoldDB" id="A0A7J9ELS6"/>
<evidence type="ECO:0000313" key="2">
    <source>
        <dbReference type="Proteomes" id="UP000593568"/>
    </source>
</evidence>
<evidence type="ECO:0000313" key="1">
    <source>
        <dbReference type="EMBL" id="MBA0773455.1"/>
    </source>
</evidence>
<gene>
    <name evidence="1" type="ORF">Gotri_008730</name>
</gene>
<name>A0A7J9ELS6_9ROSI</name>
<protein>
    <submittedName>
        <fullName evidence="1">Uncharacterized protein</fullName>
    </submittedName>
</protein>
<reference evidence="1 2" key="1">
    <citation type="journal article" date="2019" name="Genome Biol. Evol.">
        <title>Insights into the evolution of the New World diploid cottons (Gossypium, subgenus Houzingenia) based on genome sequencing.</title>
        <authorList>
            <person name="Grover C.E."/>
            <person name="Arick M.A. 2nd"/>
            <person name="Thrash A."/>
            <person name="Conover J.L."/>
            <person name="Sanders W.S."/>
            <person name="Peterson D.G."/>
            <person name="Frelichowski J.E."/>
            <person name="Scheffler J.A."/>
            <person name="Scheffler B.E."/>
            <person name="Wendel J.F."/>
        </authorList>
    </citation>
    <scope>NUCLEOTIDE SEQUENCE [LARGE SCALE GENOMIC DNA]</scope>
    <source>
        <strain evidence="1">8</strain>
        <tissue evidence="1">Leaf</tissue>
    </source>
</reference>
<dbReference type="Proteomes" id="UP000593568">
    <property type="component" value="Unassembled WGS sequence"/>
</dbReference>
<sequence length="45" mass="5216">VVSSKDHSTTSTHRRVKEQILYPNQSDSYGWRSKKKAVGFWFADS</sequence>